<name>A0A191XT37_9NEOP</name>
<evidence type="ECO:0000256" key="1">
    <source>
        <dbReference type="ARBA" id="ARBA00008834"/>
    </source>
</evidence>
<evidence type="ECO:0000256" key="2">
    <source>
        <dbReference type="ARBA" id="ARBA00022801"/>
    </source>
</evidence>
<dbReference type="InterPro" id="IPR000743">
    <property type="entry name" value="Glyco_hydro_28"/>
</dbReference>
<comment type="similarity">
    <text evidence="1 4">Belongs to the glycosyl hydrolase 28 family.</text>
</comment>
<evidence type="ECO:0000256" key="5">
    <source>
        <dbReference type="SAM" id="SignalP"/>
    </source>
</evidence>
<protein>
    <submittedName>
        <fullName evidence="6">Glycoside hydrolase family 28</fullName>
    </submittedName>
</protein>
<feature type="chain" id="PRO_5008249624" evidence="5">
    <location>
        <begin position="24"/>
        <end position="410"/>
    </location>
</feature>
<keyword evidence="2 4" id="KW-0378">Hydrolase</keyword>
<organism evidence="6">
    <name type="scientific">Ramulus artemis</name>
    <dbReference type="NCBI Taxonomy" id="1390046"/>
    <lineage>
        <taxon>Eukaryota</taxon>
        <taxon>Metazoa</taxon>
        <taxon>Ecdysozoa</taxon>
        <taxon>Arthropoda</taxon>
        <taxon>Hexapoda</taxon>
        <taxon>Insecta</taxon>
        <taxon>Pterygota</taxon>
        <taxon>Neoptera</taxon>
        <taxon>Polyneoptera</taxon>
        <taxon>Phasmatodea</taxon>
        <taxon>Verophasmatodea</taxon>
        <taxon>Anareolatae</taxon>
        <taxon>Phasmatidae</taxon>
        <taxon>Clitumninae</taxon>
        <taxon>Clitumnini</taxon>
        <taxon>Ramulus</taxon>
    </lineage>
</organism>
<accession>A0A191XT37</accession>
<dbReference type="InterPro" id="IPR012334">
    <property type="entry name" value="Pectin_lyas_fold"/>
</dbReference>
<keyword evidence="3 4" id="KW-0326">Glycosidase</keyword>
<reference evidence="6" key="1">
    <citation type="journal article" date="2016" name="Sci. Rep.">
        <title>Horizontal Gene Transfer of Pectinases from Bacteria Preceded the Diversification of Stick and Leaf Insects.</title>
        <authorList>
            <person name="Shelomi M."/>
            <person name="Danchin E.G."/>
            <person name="Heckel D."/>
            <person name="Wipfler B."/>
            <person name="Bradler S."/>
            <person name="Zhou X."/>
            <person name="Pauchet Y."/>
        </authorList>
    </citation>
    <scope>NUCLEOTIDE SEQUENCE</scope>
    <source>
        <strain evidence="6">RAR8-2</strain>
        <tissue evidence="6">Midgut</tissue>
    </source>
</reference>
<dbReference type="PANTHER" id="PTHR31339">
    <property type="entry name" value="PECTIN LYASE-RELATED"/>
    <property type="match status" value="1"/>
</dbReference>
<evidence type="ECO:0000256" key="4">
    <source>
        <dbReference type="RuleBase" id="RU361169"/>
    </source>
</evidence>
<dbReference type="InterPro" id="IPR051801">
    <property type="entry name" value="GH28_Enzymes"/>
</dbReference>
<dbReference type="Pfam" id="PF00295">
    <property type="entry name" value="Glyco_hydro_28"/>
    <property type="match status" value="1"/>
</dbReference>
<dbReference type="InterPro" id="IPR011050">
    <property type="entry name" value="Pectin_lyase_fold/virulence"/>
</dbReference>
<dbReference type="PANTHER" id="PTHR31339:SF9">
    <property type="entry name" value="PLASMIN AND FIBRONECTIN-BINDING PROTEIN A"/>
    <property type="match status" value="1"/>
</dbReference>
<evidence type="ECO:0000313" key="6">
    <source>
        <dbReference type="EMBL" id="ANJ43644.1"/>
    </source>
</evidence>
<sequence length="410" mass="43990">MQRNLQKSLAFFAILAVINVGNAQDLRNVEEPKTPESCTSLKATGGDDTEVIQKALDSCTEGKAVALSSGVFYSGPLTIPSGVSLLVDSGVTLKAIPDPKLYDLGANTCGTLNEYGVGCRAFITMQEAKGSGIYGKGTIDGQANVTMTGKNQTWWDLSLAAQKAHNYQNNPMLVKINKSMDITLYQITLINSPFYTAAAYETNGWTVWGLTILASVRNTDGIDPVGCQNVTITRCYISNGDDAVAIKALTAPSRYISVVNIHIGSGNGFAIGSETNCGVRDVVVANITTIGTLTGINIKSNYFRGGTVENIVFDNFCAIKARRPVFLDMKMNNLQGPNMPVFRNITINNMYSLTKGIIALHGISSSNSIEATLHNVHIAKGSTYSEYHTKITGEFEEDATGTRCGTFGNE</sequence>
<dbReference type="SUPFAM" id="SSF51126">
    <property type="entry name" value="Pectin lyase-like"/>
    <property type="match status" value="1"/>
</dbReference>
<dbReference type="SMART" id="SM00710">
    <property type="entry name" value="PbH1"/>
    <property type="match status" value="3"/>
</dbReference>
<keyword evidence="5" id="KW-0732">Signal</keyword>
<dbReference type="AlphaFoldDB" id="A0A191XT37"/>
<dbReference type="Gene3D" id="2.160.20.10">
    <property type="entry name" value="Single-stranded right-handed beta-helix, Pectin lyase-like"/>
    <property type="match status" value="1"/>
</dbReference>
<evidence type="ECO:0000256" key="3">
    <source>
        <dbReference type="ARBA" id="ARBA00023295"/>
    </source>
</evidence>
<dbReference type="GO" id="GO:0004650">
    <property type="term" value="F:polygalacturonase activity"/>
    <property type="evidence" value="ECO:0007669"/>
    <property type="project" value="InterPro"/>
</dbReference>
<dbReference type="EMBL" id="KT921971">
    <property type="protein sequence ID" value="ANJ43644.1"/>
    <property type="molecule type" value="mRNA"/>
</dbReference>
<dbReference type="GO" id="GO:0005975">
    <property type="term" value="P:carbohydrate metabolic process"/>
    <property type="evidence" value="ECO:0007669"/>
    <property type="project" value="InterPro"/>
</dbReference>
<dbReference type="InterPro" id="IPR006626">
    <property type="entry name" value="PbH1"/>
</dbReference>
<proteinExistence type="evidence at transcript level"/>
<feature type="signal peptide" evidence="5">
    <location>
        <begin position="1"/>
        <end position="23"/>
    </location>
</feature>